<dbReference type="Proteomes" id="UP000595426">
    <property type="component" value="Chromosome"/>
</dbReference>
<proteinExistence type="predicted"/>
<evidence type="ECO:0000313" key="1">
    <source>
        <dbReference type="EMBL" id="QQN59831.1"/>
    </source>
</evidence>
<dbReference type="RefSeq" id="WP_131828168.1">
    <property type="nucleotide sequence ID" value="NZ_CBCSDR010000015.1"/>
</dbReference>
<organism evidence="1 3">
    <name type="scientific">Elizabethkingia bruuniana</name>
    <dbReference type="NCBI Taxonomy" id="1756149"/>
    <lineage>
        <taxon>Bacteria</taxon>
        <taxon>Pseudomonadati</taxon>
        <taxon>Bacteroidota</taxon>
        <taxon>Flavobacteriia</taxon>
        <taxon>Flavobacteriales</taxon>
        <taxon>Weeksellaceae</taxon>
        <taxon>Elizabethkingia</taxon>
    </lineage>
</organism>
<evidence type="ECO:0000313" key="2">
    <source>
        <dbReference type="EMBL" id="QQN60244.1"/>
    </source>
</evidence>
<dbReference type="AlphaFoldDB" id="A0A7T7ZYH8"/>
<evidence type="ECO:0000313" key="3">
    <source>
        <dbReference type="Proteomes" id="UP000595426"/>
    </source>
</evidence>
<sequence length="95" mass="11791">MKHQYLTLLQLDSIYRLLTWDDRIQVHLLMQNKTKDSNESIHVLLALIEEFSWYAPDMRYDQDRLLYYFEEEQERWLPIEQYKNNNPELTKELLI</sequence>
<accession>A0A7T7ZYH8</accession>
<protein>
    <submittedName>
        <fullName evidence="1">Uncharacterized protein</fullName>
    </submittedName>
</protein>
<gene>
    <name evidence="1" type="ORF">I6H88_04390</name>
    <name evidence="2" type="ORF">I6H88_06600</name>
</gene>
<name>A0A7T7ZYH8_9FLAO</name>
<keyword evidence="3" id="KW-1185">Reference proteome</keyword>
<dbReference type="EMBL" id="CP067018">
    <property type="protein sequence ID" value="QQN60244.1"/>
    <property type="molecule type" value="Genomic_DNA"/>
</dbReference>
<dbReference type="OrthoDB" id="1259749at2"/>
<dbReference type="EMBL" id="CP067018">
    <property type="protein sequence ID" value="QQN59831.1"/>
    <property type="molecule type" value="Genomic_DNA"/>
</dbReference>
<reference evidence="1 3" key="1">
    <citation type="submission" date="2020-12" db="EMBL/GenBank/DDBJ databases">
        <title>FDA dAtabase for Regulatory Grade micrObial Sequences (FDA-ARGOS): Supporting development and validation of Infectious Disease Dx tests.</title>
        <authorList>
            <person name="Kerrigan L."/>
            <person name="Long C."/>
            <person name="Tallon L."/>
            <person name="Sadzewicz L."/>
            <person name="Zhao X."/>
            <person name="Boylan J."/>
            <person name="Ott S."/>
            <person name="Bowen H."/>
            <person name="Vavikolanu K."/>
            <person name="Mehta A."/>
            <person name="Aluvathingal J."/>
            <person name="Nadendla S."/>
            <person name="Yan Y."/>
            <person name="Sichtig H."/>
        </authorList>
    </citation>
    <scope>NUCLEOTIDE SEQUENCE [LARGE SCALE GENOMIC DNA]</scope>
    <source>
        <strain evidence="1 3">FDAARGOS_1031</strain>
    </source>
</reference>